<evidence type="ECO:0000313" key="1">
    <source>
        <dbReference type="EMBL" id="MCW6509798.1"/>
    </source>
</evidence>
<accession>A0AA42CJQ4</accession>
<name>A0AA42CJQ4_9HYPH</name>
<proteinExistence type="predicted"/>
<sequence length="120" mass="13875">MPRLNASSQVSRGRDCLECGAAYQTDKQTSQFCSAACRRAYNNRRQTRGAELYDLFMAHRFDRSAARALRVLSMLNRLASMYREEDRRERGSRRSWTPPEVVAERAPHLRAIVLLKRGAR</sequence>
<dbReference type="RefSeq" id="WP_282586166.1">
    <property type="nucleotide sequence ID" value="NZ_JAMOIM010000011.1"/>
</dbReference>
<dbReference type="AlphaFoldDB" id="A0AA42CJQ4"/>
<dbReference type="EMBL" id="JAMOIM010000011">
    <property type="protein sequence ID" value="MCW6509798.1"/>
    <property type="molecule type" value="Genomic_DNA"/>
</dbReference>
<dbReference type="Proteomes" id="UP001165667">
    <property type="component" value="Unassembled WGS sequence"/>
</dbReference>
<organism evidence="1 2">
    <name type="scientific">Lichenifustis flavocetrariae</name>
    <dbReference type="NCBI Taxonomy" id="2949735"/>
    <lineage>
        <taxon>Bacteria</taxon>
        <taxon>Pseudomonadati</taxon>
        <taxon>Pseudomonadota</taxon>
        <taxon>Alphaproteobacteria</taxon>
        <taxon>Hyphomicrobiales</taxon>
        <taxon>Lichenihabitantaceae</taxon>
        <taxon>Lichenifustis</taxon>
    </lineage>
</organism>
<reference evidence="1" key="1">
    <citation type="submission" date="2022-05" db="EMBL/GenBank/DDBJ databases">
        <authorList>
            <person name="Pankratov T."/>
        </authorList>
    </citation>
    <scope>NUCLEOTIDE SEQUENCE</scope>
    <source>
        <strain evidence="1">BP6-180914</strain>
    </source>
</reference>
<gene>
    <name evidence="1" type="ORF">M8523_17415</name>
</gene>
<evidence type="ECO:0000313" key="2">
    <source>
        <dbReference type="Proteomes" id="UP001165667"/>
    </source>
</evidence>
<protein>
    <submittedName>
        <fullName evidence="1">Uncharacterized protein</fullName>
    </submittedName>
</protein>
<keyword evidence="2" id="KW-1185">Reference proteome</keyword>
<comment type="caution">
    <text evidence="1">The sequence shown here is derived from an EMBL/GenBank/DDBJ whole genome shotgun (WGS) entry which is preliminary data.</text>
</comment>